<feature type="transmembrane region" description="Helical" evidence="1">
    <location>
        <begin position="35"/>
        <end position="51"/>
    </location>
</feature>
<keyword evidence="1" id="KW-0812">Transmembrane</keyword>
<feature type="non-terminal residue" evidence="2">
    <location>
        <position position="1"/>
    </location>
</feature>
<dbReference type="EMBL" id="AGCT01016729">
    <property type="protein sequence ID" value="KYP77251.1"/>
    <property type="molecule type" value="Genomic_DNA"/>
</dbReference>
<evidence type="ECO:0000313" key="2">
    <source>
        <dbReference type="EMBL" id="KYP77251.1"/>
    </source>
</evidence>
<dbReference type="AlphaFoldDB" id="A0A151UDD2"/>
<accession>A0A151UDD2</accession>
<protein>
    <submittedName>
        <fullName evidence="2">Uncharacterized protein</fullName>
    </submittedName>
</protein>
<sequence>RPILLIGSMYKIITIILALRLKRVLFLSLSGRITLINFDLSSLLMYFFTFYKAPNKVLKNITIQRNFLWTGCDE</sequence>
<keyword evidence="1" id="KW-1133">Transmembrane helix</keyword>
<evidence type="ECO:0000313" key="3">
    <source>
        <dbReference type="Proteomes" id="UP000075243"/>
    </source>
</evidence>
<gene>
    <name evidence="2" type="ORF">KK1_044382</name>
</gene>
<keyword evidence="3" id="KW-1185">Reference proteome</keyword>
<name>A0A151UDD2_CAJCA</name>
<keyword evidence="1" id="KW-0472">Membrane</keyword>
<dbReference type="Gramene" id="C.cajan_44204.t">
    <property type="protein sequence ID" value="C.cajan_44204.t"/>
    <property type="gene ID" value="C.cajan_44204"/>
</dbReference>
<proteinExistence type="predicted"/>
<dbReference type="Proteomes" id="UP000075243">
    <property type="component" value="Unassembled WGS sequence"/>
</dbReference>
<comment type="caution">
    <text evidence="2">The sequence shown here is derived from an EMBL/GenBank/DDBJ whole genome shotgun (WGS) entry which is preliminary data.</text>
</comment>
<reference evidence="2" key="1">
    <citation type="journal article" date="2012" name="Nat. Biotechnol.">
        <title>Draft genome sequence of pigeonpea (Cajanus cajan), an orphan legume crop of resource-poor farmers.</title>
        <authorList>
            <person name="Varshney R.K."/>
            <person name="Chen W."/>
            <person name="Li Y."/>
            <person name="Bharti A.K."/>
            <person name="Saxena R.K."/>
            <person name="Schlueter J.A."/>
            <person name="Donoghue M.T."/>
            <person name="Azam S."/>
            <person name="Fan G."/>
            <person name="Whaley A.M."/>
            <person name="Farmer A.D."/>
            <person name="Sheridan J."/>
            <person name="Iwata A."/>
            <person name="Tuteja R."/>
            <person name="Penmetsa R.V."/>
            <person name="Wu W."/>
            <person name="Upadhyaya H.D."/>
            <person name="Yang S.P."/>
            <person name="Shah T."/>
            <person name="Saxena K.B."/>
            <person name="Michael T."/>
            <person name="McCombie W.R."/>
            <person name="Yang B."/>
            <person name="Zhang G."/>
            <person name="Yang H."/>
            <person name="Wang J."/>
            <person name="Spillane C."/>
            <person name="Cook D.R."/>
            <person name="May G.D."/>
            <person name="Xu X."/>
            <person name="Jackson S.A."/>
        </authorList>
    </citation>
    <scope>NUCLEOTIDE SEQUENCE [LARGE SCALE GENOMIC DNA]</scope>
</reference>
<evidence type="ECO:0000256" key="1">
    <source>
        <dbReference type="SAM" id="Phobius"/>
    </source>
</evidence>
<organism evidence="2 3">
    <name type="scientific">Cajanus cajan</name>
    <name type="common">Pigeon pea</name>
    <name type="synonym">Cajanus indicus</name>
    <dbReference type="NCBI Taxonomy" id="3821"/>
    <lineage>
        <taxon>Eukaryota</taxon>
        <taxon>Viridiplantae</taxon>
        <taxon>Streptophyta</taxon>
        <taxon>Embryophyta</taxon>
        <taxon>Tracheophyta</taxon>
        <taxon>Spermatophyta</taxon>
        <taxon>Magnoliopsida</taxon>
        <taxon>eudicotyledons</taxon>
        <taxon>Gunneridae</taxon>
        <taxon>Pentapetalae</taxon>
        <taxon>rosids</taxon>
        <taxon>fabids</taxon>
        <taxon>Fabales</taxon>
        <taxon>Fabaceae</taxon>
        <taxon>Papilionoideae</taxon>
        <taxon>50 kb inversion clade</taxon>
        <taxon>NPAAA clade</taxon>
        <taxon>indigoferoid/millettioid clade</taxon>
        <taxon>Phaseoleae</taxon>
        <taxon>Cajanus</taxon>
    </lineage>
</organism>